<dbReference type="KEGG" id="vpi:BW732_02185"/>
<accession>A0A1Q2D445</accession>
<dbReference type="InterPro" id="IPR002559">
    <property type="entry name" value="Transposase_11"/>
</dbReference>
<dbReference type="PANTHER" id="PTHR33408">
    <property type="entry name" value="TRANSPOSASE"/>
    <property type="match status" value="1"/>
</dbReference>
<dbReference type="Pfam" id="PF05598">
    <property type="entry name" value="DUF772"/>
    <property type="match status" value="1"/>
</dbReference>
<gene>
    <name evidence="4" type="ORF">BW732_02185</name>
</gene>
<dbReference type="InterPro" id="IPR047629">
    <property type="entry name" value="IS1182_transpos"/>
</dbReference>
<name>A0A1Q2D445_9ENTE</name>
<evidence type="ECO:0000259" key="2">
    <source>
        <dbReference type="Pfam" id="PF01609"/>
    </source>
</evidence>
<dbReference type="Pfam" id="PF01609">
    <property type="entry name" value="DDE_Tnp_1"/>
    <property type="match status" value="1"/>
</dbReference>
<dbReference type="GO" id="GO:0006313">
    <property type="term" value="P:DNA transposition"/>
    <property type="evidence" value="ECO:0007669"/>
    <property type="project" value="InterPro"/>
</dbReference>
<dbReference type="GO" id="GO:0003677">
    <property type="term" value="F:DNA binding"/>
    <property type="evidence" value="ECO:0007669"/>
    <property type="project" value="InterPro"/>
</dbReference>
<reference evidence="4 5" key="1">
    <citation type="journal article" date="2010" name="Int. J. Syst. Evol. Microbiol.">
        <title>Vagococcus penaei sp. nov., isolated from spoilage microbiota of cooked shrimp (Penaeus vannamei).</title>
        <authorList>
            <person name="Jaffres E."/>
            <person name="Prevost H."/>
            <person name="Rossero A."/>
            <person name="Joffraud J.J."/>
            <person name="Dousset X."/>
        </authorList>
    </citation>
    <scope>NUCLEOTIDE SEQUENCE [LARGE SCALE GENOMIC DNA]</scope>
    <source>
        <strain evidence="4 5">CD276</strain>
    </source>
</reference>
<sequence length="564" mass="66475">MYTNYNMNQLTLDITTSYVPKKDNTAWFINELVESLELSEPYLFGRPRKYDLKVVLKLTLFAYTRSVFTSRKIEQLAEESLPARWLTQEQVPSYRTIARFRTSNDIDKLLQRSLDSLVTYLREQQLINDAIFIDGTKLLADANKYSFVWKKSTIKFDQMNRQQIINLSAELKEAYETSSIPEGSHLTLDMVDEILTQLELRLDDLEEKVIKTAKLSPNPFKVKRRTLKSKKRKLKIRRDKMNEHQDKLAICGNRNSYSKTDHDATFMKVKEDPMQNGQLKPAYNLQIATSNQYIIGYDIFQNPTDTKTLQPFLEKLKIENRVPKYIVADAGYGSESNYRYLEDNFSEHIAVIPYGTMLKEKSKKWKTDERKVMNWSYNDKEDYYVDPKGVHFNFIGYRKRTDKDGFTRDFKEYQAERYDENKDVIPESLTPKGHTRKIMVNPSWEYHKTKQNDQLSNEIIAKVYSQRKIDVEPVFGWMKACLGFNRFHIRGINNVKKESGILVLALNIMKLAVNQKNKPIDNIKKSESKNLFKIFEFRFFYLRTVTTYVTASFYFMQAYQNIPT</sequence>
<keyword evidence="5" id="KW-1185">Reference proteome</keyword>
<keyword evidence="1" id="KW-0175">Coiled coil</keyword>
<evidence type="ECO:0000256" key="1">
    <source>
        <dbReference type="SAM" id="Coils"/>
    </source>
</evidence>
<dbReference type="EMBL" id="CP019609">
    <property type="protein sequence ID" value="AQP53156.1"/>
    <property type="molecule type" value="Genomic_DNA"/>
</dbReference>
<dbReference type="InterPro" id="IPR008490">
    <property type="entry name" value="Transposase_InsH_N"/>
</dbReference>
<protein>
    <submittedName>
        <fullName evidence="4">DDE transposase</fullName>
    </submittedName>
</protein>
<dbReference type="GO" id="GO:0004803">
    <property type="term" value="F:transposase activity"/>
    <property type="evidence" value="ECO:0007669"/>
    <property type="project" value="InterPro"/>
</dbReference>
<dbReference type="Proteomes" id="UP000188246">
    <property type="component" value="Chromosome"/>
</dbReference>
<organism evidence="4 5">
    <name type="scientific">Vagococcus penaei</name>
    <dbReference type="NCBI Taxonomy" id="633807"/>
    <lineage>
        <taxon>Bacteria</taxon>
        <taxon>Bacillati</taxon>
        <taxon>Bacillota</taxon>
        <taxon>Bacilli</taxon>
        <taxon>Lactobacillales</taxon>
        <taxon>Enterococcaceae</taxon>
        <taxon>Vagococcus</taxon>
    </lineage>
</organism>
<dbReference type="STRING" id="633807.BW732_02185"/>
<evidence type="ECO:0000313" key="4">
    <source>
        <dbReference type="EMBL" id="AQP53156.1"/>
    </source>
</evidence>
<evidence type="ECO:0000313" key="5">
    <source>
        <dbReference type="Proteomes" id="UP000188246"/>
    </source>
</evidence>
<dbReference type="RefSeq" id="WP_077275254.1">
    <property type="nucleotide sequence ID" value="NZ_CP019609.1"/>
</dbReference>
<evidence type="ECO:0000259" key="3">
    <source>
        <dbReference type="Pfam" id="PF05598"/>
    </source>
</evidence>
<feature type="domain" description="Transposase InsH N-terminal" evidence="3">
    <location>
        <begin position="18"/>
        <end position="102"/>
    </location>
</feature>
<dbReference type="NCBIfam" id="NF033551">
    <property type="entry name" value="transpos_IS1182"/>
    <property type="match status" value="1"/>
</dbReference>
<feature type="coiled-coil region" evidence="1">
    <location>
        <begin position="188"/>
        <end position="247"/>
    </location>
</feature>
<dbReference type="PANTHER" id="PTHR33408:SF2">
    <property type="entry name" value="TRANSPOSASE DDE DOMAIN-CONTAINING PROTEIN"/>
    <property type="match status" value="1"/>
</dbReference>
<dbReference type="AlphaFoldDB" id="A0A1Q2D445"/>
<proteinExistence type="predicted"/>
<feature type="domain" description="Transposase IS4-like" evidence="2">
    <location>
        <begin position="256"/>
        <end position="508"/>
    </location>
</feature>